<sequence>MKTVFLLMAMYDAQVIIPIEVVCADFFAPLTLPNLMRKISAGDIALPLIRMEPASQKTAKGVHIQDFANFIDARRAAAVKECEQLCGVRLT</sequence>
<keyword evidence="2" id="KW-1185">Reference proteome</keyword>
<dbReference type="PATRIC" id="fig|908627.4.peg.7359"/>
<evidence type="ECO:0000313" key="2">
    <source>
        <dbReference type="Proteomes" id="UP000035963"/>
    </source>
</evidence>
<accession>A0A0J1CN76</accession>
<evidence type="ECO:0000313" key="1">
    <source>
        <dbReference type="EMBL" id="KLU21999.1"/>
    </source>
</evidence>
<dbReference type="EMBL" id="AEJF01000194">
    <property type="protein sequence ID" value="KLU21999.1"/>
    <property type="molecule type" value="Genomic_DNA"/>
</dbReference>
<proteinExistence type="predicted"/>
<comment type="caution">
    <text evidence="1">The sequence shown here is derived from an EMBL/GenBank/DDBJ whole genome shotgun (WGS) entry which is preliminary data.</text>
</comment>
<organism evidence="1 2">
    <name type="scientific">Caballeronia mineralivorans PML1(12)</name>
    <dbReference type="NCBI Taxonomy" id="908627"/>
    <lineage>
        <taxon>Bacteria</taxon>
        <taxon>Pseudomonadati</taxon>
        <taxon>Pseudomonadota</taxon>
        <taxon>Betaproteobacteria</taxon>
        <taxon>Burkholderiales</taxon>
        <taxon>Burkholderiaceae</taxon>
        <taxon>Caballeronia</taxon>
    </lineage>
</organism>
<name>A0A0J1CN76_9BURK</name>
<dbReference type="Proteomes" id="UP000035963">
    <property type="component" value="Unassembled WGS sequence"/>
</dbReference>
<dbReference type="OrthoDB" id="982642at2"/>
<dbReference type="GO" id="GO:0006355">
    <property type="term" value="P:regulation of DNA-templated transcription"/>
    <property type="evidence" value="ECO:0007669"/>
    <property type="project" value="InterPro"/>
</dbReference>
<reference evidence="1 2" key="1">
    <citation type="journal article" date="2015" name="Genome Announc.">
        <title>Draft Genome Sequence of Burkholderia sp. Strain PML1(12), an Ectomycorrhizosphere-Inhabiting Bacterium with Effective Mineral-Weathering Ability.</title>
        <authorList>
            <person name="Uroz S."/>
            <person name="Oger P."/>
        </authorList>
    </citation>
    <scope>NUCLEOTIDE SEQUENCE [LARGE SCALE GENOMIC DNA]</scope>
    <source>
        <strain evidence="2">PML1(12)</strain>
    </source>
</reference>
<dbReference type="AlphaFoldDB" id="A0A0J1CN76"/>
<gene>
    <name evidence="1" type="ORF">EOS_32945</name>
</gene>
<protein>
    <submittedName>
        <fullName evidence="1">Pyocin activator protein PrtN</fullName>
    </submittedName>
</protein>
<dbReference type="InterPro" id="IPR020518">
    <property type="entry name" value="Tscrpt_reg_PrtN"/>
</dbReference>
<dbReference type="Pfam" id="PF11112">
    <property type="entry name" value="PyocinActivator"/>
    <property type="match status" value="1"/>
</dbReference>